<gene>
    <name evidence="1" type="ORF">FMM06_05695</name>
</gene>
<dbReference type="EMBL" id="VJWA01000001">
    <property type="protein sequence ID" value="TRW17641.1"/>
    <property type="molecule type" value="Genomic_DNA"/>
</dbReference>
<comment type="caution">
    <text evidence="1">The sequence shown here is derived from an EMBL/GenBank/DDBJ whole genome shotgun (WGS) entry which is preliminary data.</text>
</comment>
<name>A0A552UHH8_9SPHN</name>
<sequence length="86" mass="9512">MSTALAPEVETLEPWAATLVEQVIADRSLDAATYAQEYRDDGTRVTVLLTRRDRPAGLRGSEPGKPNYEIVLDRAGKRVENVSVVR</sequence>
<organism evidence="1 2">
    <name type="scientific">Glacieibacterium frigidum</name>
    <dbReference type="NCBI Taxonomy" id="2593303"/>
    <lineage>
        <taxon>Bacteria</taxon>
        <taxon>Pseudomonadati</taxon>
        <taxon>Pseudomonadota</taxon>
        <taxon>Alphaproteobacteria</taxon>
        <taxon>Sphingomonadales</taxon>
        <taxon>Sphingosinicellaceae</taxon>
        <taxon>Glacieibacterium</taxon>
    </lineage>
</organism>
<dbReference type="AlphaFoldDB" id="A0A552UHH8"/>
<evidence type="ECO:0000313" key="2">
    <source>
        <dbReference type="Proteomes" id="UP000317894"/>
    </source>
</evidence>
<evidence type="ECO:0000313" key="1">
    <source>
        <dbReference type="EMBL" id="TRW17641.1"/>
    </source>
</evidence>
<dbReference type="Proteomes" id="UP000317894">
    <property type="component" value="Unassembled WGS sequence"/>
</dbReference>
<dbReference type="RefSeq" id="WP_143555186.1">
    <property type="nucleotide sequence ID" value="NZ_VJWA01000001.1"/>
</dbReference>
<keyword evidence="2" id="KW-1185">Reference proteome</keyword>
<proteinExistence type="predicted"/>
<reference evidence="1 2" key="1">
    <citation type="submission" date="2019-07" db="EMBL/GenBank/DDBJ databases">
        <title>Novel species isolated from glacier.</title>
        <authorList>
            <person name="Liu Q."/>
            <person name="Xin Y.-H."/>
        </authorList>
    </citation>
    <scope>NUCLEOTIDE SEQUENCE [LARGE SCALE GENOMIC DNA]</scope>
    <source>
        <strain evidence="1 2">LB1R16</strain>
    </source>
</reference>
<accession>A0A552UHH8</accession>
<protein>
    <submittedName>
        <fullName evidence="1">Hydantoinase B/oxoprolinase family protein</fullName>
    </submittedName>
</protein>